<keyword evidence="9 10" id="KW-0472">Membrane</keyword>
<feature type="domain" description="HAMP" evidence="11">
    <location>
        <begin position="341"/>
        <end position="393"/>
    </location>
</feature>
<name>A0ABQ4N2K2_9BACL</name>
<gene>
    <name evidence="12" type="ORF">PACILC2_09910</name>
</gene>
<evidence type="ECO:0000256" key="10">
    <source>
        <dbReference type="SAM" id="Phobius"/>
    </source>
</evidence>
<feature type="transmembrane region" description="Helical" evidence="10">
    <location>
        <begin position="317"/>
        <end position="340"/>
    </location>
</feature>
<dbReference type="EMBL" id="BOVJ01000030">
    <property type="protein sequence ID" value="GIQ62423.1"/>
    <property type="molecule type" value="Genomic_DNA"/>
</dbReference>
<dbReference type="Pfam" id="PF00672">
    <property type="entry name" value="HAMP"/>
    <property type="match status" value="1"/>
</dbReference>
<evidence type="ECO:0000256" key="7">
    <source>
        <dbReference type="ARBA" id="ARBA00022679"/>
    </source>
</evidence>
<keyword evidence="6" id="KW-0597">Phosphoprotein</keyword>
<evidence type="ECO:0000256" key="5">
    <source>
        <dbReference type="ARBA" id="ARBA00022475"/>
    </source>
</evidence>
<dbReference type="PANTHER" id="PTHR45528">
    <property type="entry name" value="SENSOR HISTIDINE KINASE CPXA"/>
    <property type="match status" value="1"/>
</dbReference>
<evidence type="ECO:0000256" key="2">
    <source>
        <dbReference type="ARBA" id="ARBA00004141"/>
    </source>
</evidence>
<dbReference type="CDD" id="cd06225">
    <property type="entry name" value="HAMP"/>
    <property type="match status" value="1"/>
</dbReference>
<dbReference type="Proteomes" id="UP000680304">
    <property type="component" value="Unassembled WGS sequence"/>
</dbReference>
<dbReference type="EC" id="2.7.13.3" evidence="4"/>
<dbReference type="RefSeq" id="WP_213527726.1">
    <property type="nucleotide sequence ID" value="NZ_BOVJ01000030.1"/>
</dbReference>
<evidence type="ECO:0000313" key="12">
    <source>
        <dbReference type="EMBL" id="GIQ62423.1"/>
    </source>
</evidence>
<dbReference type="InterPro" id="IPR003660">
    <property type="entry name" value="HAMP_dom"/>
</dbReference>
<sequence length="422" mass="48310">MNIILQRYNNLTLRSKLSLSFILLIVMSMTLLGYGYYYKTSEVILGNAADSILGLVKQTNQALDARFSGIEQSAANMHLDEELFEFFNTIAPQKDGNFTHEDDRRITRILQKYFPTSSDMYSVNLLANNYMFGGNPNFWLPKTDFADTQVYREGLKATEGVRWIPTYNLLEMFYLSEQAVKRKSQYVFTATRSINVSLIRNNMLNHLPPEAERPVLVVNFQEEMLKQAFAESLQTAGSYYYVLTRDGQTISTSDKERRLPEGAKEWIRSHLPDESGTTYVEIDGVKTLLVYDTIRANGWLSAVFVPYPELVKTVPDIFSYTMLITVVVSIISIIIASMIASRITYPLKRLLAGMRKLGEGNFGHQIEVTGKGEIPYLIHKFNDMNGRIKQLIDENYSIRLKKMEADLRALNFSSTRIFCTIR</sequence>
<reference evidence="12 13" key="1">
    <citation type="submission" date="2021-04" db="EMBL/GenBank/DDBJ databases">
        <title>Draft genome sequence of Paenibacillus cisolokensis, LC2-13A.</title>
        <authorList>
            <person name="Uke A."/>
            <person name="Chhe C."/>
            <person name="Baramee S."/>
            <person name="Kosugi A."/>
        </authorList>
    </citation>
    <scope>NUCLEOTIDE SEQUENCE [LARGE SCALE GENOMIC DNA]</scope>
    <source>
        <strain evidence="12 13">LC2-13A</strain>
    </source>
</reference>
<dbReference type="PROSITE" id="PS50885">
    <property type="entry name" value="HAMP"/>
    <property type="match status" value="1"/>
</dbReference>
<keyword evidence="7" id="KW-0808">Transferase</keyword>
<dbReference type="PANTHER" id="PTHR45528:SF10">
    <property type="entry name" value="METHYL-ACCEPTING CHEMOTAXIS PROTEIN"/>
    <property type="match status" value="1"/>
</dbReference>
<keyword evidence="5" id="KW-1003">Cell membrane</keyword>
<evidence type="ECO:0000259" key="11">
    <source>
        <dbReference type="PROSITE" id="PS50885"/>
    </source>
</evidence>
<evidence type="ECO:0000256" key="3">
    <source>
        <dbReference type="ARBA" id="ARBA00004236"/>
    </source>
</evidence>
<keyword evidence="13" id="KW-1185">Reference proteome</keyword>
<dbReference type="InterPro" id="IPR050398">
    <property type="entry name" value="HssS/ArlS-like"/>
</dbReference>
<feature type="transmembrane region" description="Helical" evidence="10">
    <location>
        <begin position="21"/>
        <end position="38"/>
    </location>
</feature>
<keyword evidence="10" id="KW-1133">Transmembrane helix</keyword>
<comment type="catalytic activity">
    <reaction evidence="1">
        <text>ATP + protein L-histidine = ADP + protein N-phospho-L-histidine.</text>
        <dbReference type="EC" id="2.7.13.3"/>
    </reaction>
</comment>
<comment type="caution">
    <text evidence="12">The sequence shown here is derived from an EMBL/GenBank/DDBJ whole genome shotgun (WGS) entry which is preliminary data.</text>
</comment>
<dbReference type="SMART" id="SM00304">
    <property type="entry name" value="HAMP"/>
    <property type="match status" value="1"/>
</dbReference>
<comment type="subcellular location">
    <subcellularLocation>
        <location evidence="3">Cell membrane</location>
    </subcellularLocation>
    <subcellularLocation>
        <location evidence="2">Membrane</location>
        <topology evidence="2">Multi-pass membrane protein</topology>
    </subcellularLocation>
</comment>
<dbReference type="Gene3D" id="3.30.450.20">
    <property type="entry name" value="PAS domain"/>
    <property type="match status" value="1"/>
</dbReference>
<dbReference type="Gene3D" id="6.10.340.10">
    <property type="match status" value="1"/>
</dbReference>
<evidence type="ECO:0000256" key="4">
    <source>
        <dbReference type="ARBA" id="ARBA00012438"/>
    </source>
</evidence>
<dbReference type="SUPFAM" id="SSF158472">
    <property type="entry name" value="HAMP domain-like"/>
    <property type="match status" value="1"/>
</dbReference>
<proteinExistence type="predicted"/>
<keyword evidence="10" id="KW-0812">Transmembrane</keyword>
<accession>A0ABQ4N2K2</accession>
<evidence type="ECO:0000256" key="9">
    <source>
        <dbReference type="ARBA" id="ARBA00023136"/>
    </source>
</evidence>
<protein>
    <recommendedName>
        <fullName evidence="4">histidine kinase</fullName>
        <ecNumber evidence="4">2.7.13.3</ecNumber>
    </recommendedName>
</protein>
<evidence type="ECO:0000313" key="13">
    <source>
        <dbReference type="Proteomes" id="UP000680304"/>
    </source>
</evidence>
<organism evidence="12 13">
    <name type="scientific">Paenibacillus cisolokensis</name>
    <dbReference type="NCBI Taxonomy" id="1658519"/>
    <lineage>
        <taxon>Bacteria</taxon>
        <taxon>Bacillati</taxon>
        <taxon>Bacillota</taxon>
        <taxon>Bacilli</taxon>
        <taxon>Bacillales</taxon>
        <taxon>Paenibacillaceae</taxon>
        <taxon>Paenibacillus</taxon>
    </lineage>
</organism>
<evidence type="ECO:0000256" key="8">
    <source>
        <dbReference type="ARBA" id="ARBA00022777"/>
    </source>
</evidence>
<keyword evidence="8" id="KW-0418">Kinase</keyword>
<evidence type="ECO:0000256" key="1">
    <source>
        <dbReference type="ARBA" id="ARBA00000085"/>
    </source>
</evidence>
<evidence type="ECO:0000256" key="6">
    <source>
        <dbReference type="ARBA" id="ARBA00022553"/>
    </source>
</evidence>